<dbReference type="EMBL" id="CP117411">
    <property type="protein sequence ID" value="WCT72157.1"/>
    <property type="molecule type" value="Genomic_DNA"/>
</dbReference>
<dbReference type="SUPFAM" id="SSF110849">
    <property type="entry name" value="ParB/Sulfiredoxin"/>
    <property type="match status" value="1"/>
</dbReference>
<evidence type="ECO:0000259" key="1">
    <source>
        <dbReference type="SMART" id="SM00470"/>
    </source>
</evidence>
<keyword evidence="3" id="KW-1185">Reference proteome</keyword>
<dbReference type="InterPro" id="IPR036086">
    <property type="entry name" value="ParB/Sulfiredoxin_sf"/>
</dbReference>
<dbReference type="Proteomes" id="UP001220395">
    <property type="component" value="Chromosome"/>
</dbReference>
<organism evidence="2 3">
    <name type="scientific">Sphingomonas naphthae</name>
    <dbReference type="NCBI Taxonomy" id="1813468"/>
    <lineage>
        <taxon>Bacteria</taxon>
        <taxon>Pseudomonadati</taxon>
        <taxon>Pseudomonadota</taxon>
        <taxon>Alphaproteobacteria</taxon>
        <taxon>Sphingomonadales</taxon>
        <taxon>Sphingomonadaceae</taxon>
        <taxon>Sphingomonas</taxon>
    </lineage>
</organism>
<dbReference type="Gene3D" id="3.90.1530.10">
    <property type="entry name" value="Conserved hypothetical protein from pyrococcus furiosus pfu- 392566-001, ParB domain"/>
    <property type="match status" value="1"/>
</dbReference>
<dbReference type="Pfam" id="PF02195">
    <property type="entry name" value="ParB_N"/>
    <property type="match status" value="1"/>
</dbReference>
<reference evidence="2 3" key="1">
    <citation type="submission" date="2023-02" db="EMBL/GenBank/DDBJ databases">
        <title>Genome sequence of Sphingomonas naphthae.</title>
        <authorList>
            <person name="Kim S."/>
            <person name="Heo J."/>
            <person name="Kwon S.-W."/>
        </authorList>
    </citation>
    <scope>NUCLEOTIDE SEQUENCE [LARGE SCALE GENOMIC DNA]</scope>
    <source>
        <strain evidence="2 3">KACC 18716</strain>
    </source>
</reference>
<dbReference type="InterPro" id="IPR003115">
    <property type="entry name" value="ParB_N"/>
</dbReference>
<protein>
    <submittedName>
        <fullName evidence="2">ParB/Srx family N-terminal domain-containing protein</fullName>
    </submittedName>
</protein>
<dbReference type="RefSeq" id="WP_273686110.1">
    <property type="nucleotide sequence ID" value="NZ_CP117411.1"/>
</dbReference>
<dbReference type="SMART" id="SM00470">
    <property type="entry name" value="ParB"/>
    <property type="match status" value="1"/>
</dbReference>
<name>A0ABY7TG01_9SPHN</name>
<sequence length="117" mass="12548">MELPPFELRAVGSSKPFDRNARTHSKKQVKQIAKSISTFGFTNPVLITPDGTIIAGHGRVMAARELGMAEVPTLTLANLSPAEVRAYVLADNKLALNAGWDKELLALGLCQSKCTGN</sequence>
<accession>A0ABY7TG01</accession>
<dbReference type="CDD" id="cd16403">
    <property type="entry name" value="ParB_N_like_MT"/>
    <property type="match status" value="1"/>
</dbReference>
<evidence type="ECO:0000313" key="2">
    <source>
        <dbReference type="EMBL" id="WCT72157.1"/>
    </source>
</evidence>
<gene>
    <name evidence="2" type="ORF">PQ455_10935</name>
</gene>
<feature type="domain" description="ParB-like N-terminal" evidence="1">
    <location>
        <begin position="1"/>
        <end position="93"/>
    </location>
</feature>
<proteinExistence type="predicted"/>
<evidence type="ECO:0000313" key="3">
    <source>
        <dbReference type="Proteomes" id="UP001220395"/>
    </source>
</evidence>